<evidence type="ECO:0000313" key="2">
    <source>
        <dbReference type="EMBL" id="MEA3569156.1"/>
    </source>
</evidence>
<comment type="caution">
    <text evidence="2">The sequence shown here is derived from an EMBL/GenBank/DDBJ whole genome shotgun (WGS) entry which is preliminary data.</text>
</comment>
<feature type="transmembrane region" description="Helical" evidence="1">
    <location>
        <begin position="28"/>
        <end position="48"/>
    </location>
</feature>
<organism evidence="2 3">
    <name type="scientific">Paenibacillus phoenicis</name>
    <dbReference type="NCBI Taxonomy" id="554117"/>
    <lineage>
        <taxon>Bacteria</taxon>
        <taxon>Bacillati</taxon>
        <taxon>Bacillota</taxon>
        <taxon>Bacilli</taxon>
        <taxon>Bacillales</taxon>
        <taxon>Paenibacillaceae</taxon>
        <taxon>Paenibacillus</taxon>
    </lineage>
</organism>
<accession>A0ABU5PGT8</accession>
<keyword evidence="1" id="KW-0472">Membrane</keyword>
<keyword evidence="1" id="KW-0812">Transmembrane</keyword>
<feature type="transmembrane region" description="Helical" evidence="1">
    <location>
        <begin position="60"/>
        <end position="83"/>
    </location>
</feature>
<dbReference type="Proteomes" id="UP001292216">
    <property type="component" value="Unassembled WGS sequence"/>
</dbReference>
<protein>
    <submittedName>
        <fullName evidence="2">Uncharacterized protein</fullName>
    </submittedName>
</protein>
<evidence type="ECO:0000256" key="1">
    <source>
        <dbReference type="SAM" id="Phobius"/>
    </source>
</evidence>
<gene>
    <name evidence="2" type="ORF">U9M73_04005</name>
</gene>
<keyword evidence="3" id="KW-1185">Reference proteome</keyword>
<proteinExistence type="predicted"/>
<dbReference type="EMBL" id="JAYERP010000001">
    <property type="protein sequence ID" value="MEA3569156.1"/>
    <property type="molecule type" value="Genomic_DNA"/>
</dbReference>
<evidence type="ECO:0000313" key="3">
    <source>
        <dbReference type="Proteomes" id="UP001292216"/>
    </source>
</evidence>
<dbReference type="RefSeq" id="WP_009222895.1">
    <property type="nucleotide sequence ID" value="NZ_CBCSKM010000006.1"/>
</dbReference>
<sequence>MLYAFLVGVGFCLVPFPAMDFFLLRPIFGFIRALGMIVTIFAGLLLLTECYTHLKSYYGNLIPNLAITAAVILALLLIFYWGLF</sequence>
<name>A0ABU5PGT8_9BACL</name>
<reference evidence="2 3" key="1">
    <citation type="submission" date="2023-12" db="EMBL/GenBank/DDBJ databases">
        <title>Whole genome sequencing of Paenibacillus phoenicis isolated from the Phoenix Mars Lander spacecraft assembly facility.</title>
        <authorList>
            <person name="Garcia A."/>
            <person name="Venkateswaran K."/>
        </authorList>
    </citation>
    <scope>NUCLEOTIDE SEQUENCE [LARGE SCALE GENOMIC DNA]</scope>
    <source>
        <strain evidence="2 3">3PO2SA</strain>
    </source>
</reference>
<keyword evidence="1" id="KW-1133">Transmembrane helix</keyword>